<dbReference type="PANTHER" id="PTHR30177">
    <property type="entry name" value="GLYCINE BETAINE/L-PROLINE TRANSPORT SYSTEM PERMEASE PROTEIN PROW"/>
    <property type="match status" value="1"/>
</dbReference>
<feature type="transmembrane region" description="Helical" evidence="6">
    <location>
        <begin position="215"/>
        <end position="234"/>
    </location>
</feature>
<evidence type="ECO:0000313" key="10">
    <source>
        <dbReference type="Proteomes" id="UP001333996"/>
    </source>
</evidence>
<evidence type="ECO:0000256" key="7">
    <source>
        <dbReference type="SAM" id="MobiDB-lite"/>
    </source>
</evidence>
<dbReference type="Proteomes" id="UP001333996">
    <property type="component" value="Unassembled WGS sequence"/>
</dbReference>
<feature type="domain" description="ABC transmembrane type-1" evidence="8">
    <location>
        <begin position="39"/>
        <end position="238"/>
    </location>
</feature>
<reference evidence="9" key="1">
    <citation type="submission" date="2024-01" db="EMBL/GenBank/DDBJ databases">
        <title>First draft genome sequence data of TA4-1, the type strain of Gram-positive actinobacterium Streptomyces chiangmaiensis.</title>
        <authorList>
            <person name="Yasawong M."/>
            <person name="Nantapong N."/>
        </authorList>
    </citation>
    <scope>NUCLEOTIDE SEQUENCE</scope>
    <source>
        <strain evidence="9">TA4-1</strain>
    </source>
</reference>
<sequence length="275" mass="28374">MTLADGNGLPGLDRVGIWFNDPANWWGSNGLIAHTREHLLYTVVVTAAAALVAIPVGLVIGHTGRGTAVVAGLANTLRAVPTLGFLIFLIVVLSPHIPVRRGWGTIVPAGSVPYLVPALIVVLILAIPPILTSTYAGVQSLDAATRDAAAGTGMTSLQVIRKVELPCALPLIISGLRSATLQVIATLTVAAYAPLVGGLGRFIIDGQQNLGDLRYGYPAMVAGGIAVAVLALAVDGTLHVVLRRTVSPGLTSVSATRRPSPVPGKRPRLDSSATH</sequence>
<dbReference type="InterPro" id="IPR035906">
    <property type="entry name" value="MetI-like_sf"/>
</dbReference>
<keyword evidence="2 6" id="KW-0813">Transport</keyword>
<dbReference type="EMBL" id="JAYWVC010000204">
    <property type="protein sequence ID" value="MED7827110.1"/>
    <property type="molecule type" value="Genomic_DNA"/>
</dbReference>
<evidence type="ECO:0000256" key="5">
    <source>
        <dbReference type="ARBA" id="ARBA00023136"/>
    </source>
</evidence>
<feature type="transmembrane region" description="Helical" evidence="6">
    <location>
        <begin position="179"/>
        <end position="203"/>
    </location>
</feature>
<feature type="region of interest" description="Disordered" evidence="7">
    <location>
        <begin position="251"/>
        <end position="275"/>
    </location>
</feature>
<evidence type="ECO:0000256" key="6">
    <source>
        <dbReference type="RuleBase" id="RU363032"/>
    </source>
</evidence>
<evidence type="ECO:0000256" key="2">
    <source>
        <dbReference type="ARBA" id="ARBA00022448"/>
    </source>
</evidence>
<name>A0ABU7FT79_9ACTN</name>
<dbReference type="InterPro" id="IPR051204">
    <property type="entry name" value="ABC_transp_perm/SBD"/>
</dbReference>
<protein>
    <submittedName>
        <fullName evidence="9">ABC transporter permease subunit</fullName>
    </submittedName>
</protein>
<dbReference type="PANTHER" id="PTHR30177:SF33">
    <property type="entry name" value="POSSIBLE OSMOPROTECTANT (GLYCINE BETAINE_CARNITINE_CHOLINE_L-PROLINE) TRANSPORT INTEGRAL MEMBRANE PROTEIN ABC TRANSPORTER PROZ"/>
    <property type="match status" value="1"/>
</dbReference>
<feature type="transmembrane region" description="Helical" evidence="6">
    <location>
        <begin position="39"/>
        <end position="60"/>
    </location>
</feature>
<gene>
    <name evidence="9" type="ORF">VXC91_35635</name>
</gene>
<evidence type="ECO:0000256" key="3">
    <source>
        <dbReference type="ARBA" id="ARBA00022692"/>
    </source>
</evidence>
<evidence type="ECO:0000256" key="1">
    <source>
        <dbReference type="ARBA" id="ARBA00004141"/>
    </source>
</evidence>
<organism evidence="9 10">
    <name type="scientific">Streptomyces chiangmaiensis</name>
    <dbReference type="NCBI Taxonomy" id="766497"/>
    <lineage>
        <taxon>Bacteria</taxon>
        <taxon>Bacillati</taxon>
        <taxon>Actinomycetota</taxon>
        <taxon>Actinomycetes</taxon>
        <taxon>Kitasatosporales</taxon>
        <taxon>Streptomycetaceae</taxon>
        <taxon>Streptomyces</taxon>
    </lineage>
</organism>
<keyword evidence="3 6" id="KW-0812">Transmembrane</keyword>
<dbReference type="Pfam" id="PF00528">
    <property type="entry name" value="BPD_transp_1"/>
    <property type="match status" value="1"/>
</dbReference>
<evidence type="ECO:0000313" key="9">
    <source>
        <dbReference type="EMBL" id="MED7827110.1"/>
    </source>
</evidence>
<dbReference type="Gene3D" id="1.10.3720.10">
    <property type="entry name" value="MetI-like"/>
    <property type="match status" value="1"/>
</dbReference>
<keyword evidence="10" id="KW-1185">Reference proteome</keyword>
<dbReference type="CDD" id="cd06261">
    <property type="entry name" value="TM_PBP2"/>
    <property type="match status" value="1"/>
</dbReference>
<keyword evidence="4 6" id="KW-1133">Transmembrane helix</keyword>
<dbReference type="PROSITE" id="PS50928">
    <property type="entry name" value="ABC_TM1"/>
    <property type="match status" value="1"/>
</dbReference>
<evidence type="ECO:0000256" key="4">
    <source>
        <dbReference type="ARBA" id="ARBA00022989"/>
    </source>
</evidence>
<dbReference type="SUPFAM" id="SSF161098">
    <property type="entry name" value="MetI-like"/>
    <property type="match status" value="1"/>
</dbReference>
<dbReference type="InterPro" id="IPR000515">
    <property type="entry name" value="MetI-like"/>
</dbReference>
<feature type="transmembrane region" description="Helical" evidence="6">
    <location>
        <begin position="111"/>
        <end position="131"/>
    </location>
</feature>
<comment type="subcellular location">
    <subcellularLocation>
        <location evidence="6">Cell membrane</location>
        <topology evidence="6">Multi-pass membrane protein</topology>
    </subcellularLocation>
    <subcellularLocation>
        <location evidence="1">Membrane</location>
        <topology evidence="1">Multi-pass membrane protein</topology>
    </subcellularLocation>
</comment>
<comment type="caution">
    <text evidence="9">The sequence shown here is derived from an EMBL/GenBank/DDBJ whole genome shotgun (WGS) entry which is preliminary data.</text>
</comment>
<keyword evidence="5 6" id="KW-0472">Membrane</keyword>
<dbReference type="RefSeq" id="WP_329511496.1">
    <property type="nucleotide sequence ID" value="NZ_BAAAYZ010000315.1"/>
</dbReference>
<accession>A0ABU7FT79</accession>
<evidence type="ECO:0000259" key="8">
    <source>
        <dbReference type="PROSITE" id="PS50928"/>
    </source>
</evidence>
<proteinExistence type="inferred from homology"/>
<comment type="similarity">
    <text evidence="6">Belongs to the binding-protein-dependent transport system permease family.</text>
</comment>